<dbReference type="HOGENOM" id="CLU_3380684_0_0_5"/>
<dbReference type="AlphaFoldDB" id="J1IX21"/>
<accession>J1IX21</accession>
<protein>
    <submittedName>
        <fullName evidence="1">Uncharacterized protein</fullName>
    </submittedName>
</protein>
<sequence length="33" mass="3890">MKLFLKLRTFLGAKHSVGVAPRNQMKKRKFMQV</sequence>
<dbReference type="Proteomes" id="UP000008761">
    <property type="component" value="Unassembled WGS sequence"/>
</dbReference>
<comment type="caution">
    <text evidence="1">The sequence shown here is derived from an EMBL/GenBank/DDBJ whole genome shotgun (WGS) entry which is preliminary data.</text>
</comment>
<dbReference type="EMBL" id="AIME01000001">
    <property type="protein sequence ID" value="EJF76217.1"/>
    <property type="molecule type" value="Genomic_DNA"/>
</dbReference>
<reference evidence="1 2" key="1">
    <citation type="submission" date="2012-03" db="EMBL/GenBank/DDBJ databases">
        <title>The Genome Sequence of Bartonella alsatica IBS 382.</title>
        <authorList>
            <consortium name="The Broad Institute Genome Sequencing Platform"/>
            <consortium name="The Broad Institute Genome Sequencing Center for Infectious Disease"/>
            <person name="Feldgarden M."/>
            <person name="Kirby J."/>
            <person name="Kosoy M."/>
            <person name="Birtles R."/>
            <person name="Probert W.S."/>
            <person name="Chiaraviglio L."/>
            <person name="Young S.K."/>
            <person name="Zeng Q."/>
            <person name="Gargeya S."/>
            <person name="Fitzgerald M."/>
            <person name="Haas B."/>
            <person name="Abouelleil A."/>
            <person name="Alvarado L."/>
            <person name="Arachchi H.M."/>
            <person name="Berlin A."/>
            <person name="Chapman S.B."/>
            <person name="Gearin G."/>
            <person name="Goldberg J."/>
            <person name="Griggs A."/>
            <person name="Gujja S."/>
            <person name="Hansen M."/>
            <person name="Heiman D."/>
            <person name="Howarth C."/>
            <person name="Larimer J."/>
            <person name="Lui A."/>
            <person name="MacDonald P.J.P."/>
            <person name="McCowen C."/>
            <person name="Montmayeur A."/>
            <person name="Murphy C."/>
            <person name="Neiman D."/>
            <person name="Pearson M."/>
            <person name="Priest M."/>
            <person name="Roberts A."/>
            <person name="Saif S."/>
            <person name="Shea T."/>
            <person name="Sisk P."/>
            <person name="Stolte C."/>
            <person name="Sykes S."/>
            <person name="Wortman J."/>
            <person name="Nusbaum C."/>
            <person name="Birren B."/>
        </authorList>
    </citation>
    <scope>NUCLEOTIDE SEQUENCE [LARGE SCALE GENOMIC DNA]</scope>
    <source>
        <strain evidence="1 2">IBS 382</strain>
    </source>
</reference>
<proteinExistence type="predicted"/>
<gene>
    <name evidence="1" type="ORF">MEC_00020</name>
</gene>
<organism evidence="1 2">
    <name type="scientific">Bartonella alsatica IBS 382</name>
    <dbReference type="NCBI Taxonomy" id="1094551"/>
    <lineage>
        <taxon>Bacteria</taxon>
        <taxon>Pseudomonadati</taxon>
        <taxon>Pseudomonadota</taxon>
        <taxon>Alphaproteobacteria</taxon>
        <taxon>Hyphomicrobiales</taxon>
        <taxon>Bartonellaceae</taxon>
        <taxon>Bartonella</taxon>
    </lineage>
</organism>
<name>J1IX21_9HYPH</name>
<evidence type="ECO:0000313" key="1">
    <source>
        <dbReference type="EMBL" id="EJF76217.1"/>
    </source>
</evidence>
<evidence type="ECO:0000313" key="2">
    <source>
        <dbReference type="Proteomes" id="UP000008761"/>
    </source>
</evidence>